<organism evidence="10 11">
    <name type="scientific">Ostreibacterium oceani</name>
    <dbReference type="NCBI Taxonomy" id="2654998"/>
    <lineage>
        <taxon>Bacteria</taxon>
        <taxon>Pseudomonadati</taxon>
        <taxon>Pseudomonadota</taxon>
        <taxon>Gammaproteobacteria</taxon>
        <taxon>Cardiobacteriales</taxon>
        <taxon>Ostreibacteriaceae</taxon>
        <taxon>Ostreibacterium</taxon>
    </lineage>
</organism>
<dbReference type="GO" id="GO:0009055">
    <property type="term" value="F:electron transfer activity"/>
    <property type="evidence" value="ECO:0007669"/>
    <property type="project" value="InterPro"/>
</dbReference>
<keyword evidence="2 6" id="KW-0349">Heme</keyword>
<feature type="compositionally biased region" description="Low complexity" evidence="7">
    <location>
        <begin position="229"/>
        <end position="242"/>
    </location>
</feature>
<feature type="region of interest" description="Disordered" evidence="7">
    <location>
        <begin position="156"/>
        <end position="265"/>
    </location>
</feature>
<dbReference type="RefSeq" id="WP_152809054.1">
    <property type="nucleotide sequence ID" value="NZ_WHNW01000002.1"/>
</dbReference>
<name>A0A6N7ERY9_9GAMM</name>
<dbReference type="Pfam" id="PF13442">
    <property type="entry name" value="Cytochrome_CBB3"/>
    <property type="match status" value="1"/>
</dbReference>
<dbReference type="Proteomes" id="UP000471298">
    <property type="component" value="Unassembled WGS sequence"/>
</dbReference>
<dbReference type="InterPro" id="IPR036909">
    <property type="entry name" value="Cyt_c-like_dom_sf"/>
</dbReference>
<gene>
    <name evidence="10" type="ORF">GCU85_02590</name>
</gene>
<keyword evidence="3 6" id="KW-0479">Metal-binding</keyword>
<keyword evidence="8" id="KW-1133">Transmembrane helix</keyword>
<evidence type="ECO:0000256" key="4">
    <source>
        <dbReference type="ARBA" id="ARBA00022982"/>
    </source>
</evidence>
<evidence type="ECO:0000256" key="5">
    <source>
        <dbReference type="ARBA" id="ARBA00023004"/>
    </source>
</evidence>
<keyword evidence="11" id="KW-1185">Reference proteome</keyword>
<dbReference type="AlphaFoldDB" id="A0A6N7ERY9"/>
<dbReference type="InterPro" id="IPR009056">
    <property type="entry name" value="Cyt_c-like_dom"/>
</dbReference>
<dbReference type="Gene3D" id="1.10.760.10">
    <property type="entry name" value="Cytochrome c-like domain"/>
    <property type="match status" value="1"/>
</dbReference>
<evidence type="ECO:0000259" key="9">
    <source>
        <dbReference type="PROSITE" id="PS51007"/>
    </source>
</evidence>
<evidence type="ECO:0000256" key="1">
    <source>
        <dbReference type="ARBA" id="ARBA00022448"/>
    </source>
</evidence>
<evidence type="ECO:0000256" key="8">
    <source>
        <dbReference type="SAM" id="Phobius"/>
    </source>
</evidence>
<sequence>MSDKPAVSSLVKLQMVFWALLMPVALIVGGIAIALFWLGDTELEDATNLQVQETRTQPIGKVILPGEGQANLVAAAAPPPEETYQSVCAACHTTGLLESPKFGDAAVWEQRISDIGGFDNLVASAIAGKGNMPAKGGAVTLSDEDFRLVVQYITGRPVDDNSDDSGDSDSSNAADDAANDDATDTSTAAADQETDESANEGASEGVNEKVDESTSNEAGSEAIDSEATSQPENSPPENSLPEDSPPEDNTPDNSASEATSGTAQQ</sequence>
<keyword evidence="8" id="KW-0472">Membrane</keyword>
<evidence type="ECO:0000313" key="11">
    <source>
        <dbReference type="Proteomes" id="UP000471298"/>
    </source>
</evidence>
<keyword evidence="1" id="KW-0813">Transport</keyword>
<dbReference type="GO" id="GO:0020037">
    <property type="term" value="F:heme binding"/>
    <property type="evidence" value="ECO:0007669"/>
    <property type="project" value="InterPro"/>
</dbReference>
<evidence type="ECO:0000256" key="2">
    <source>
        <dbReference type="ARBA" id="ARBA00022617"/>
    </source>
</evidence>
<accession>A0A6N7ERY9</accession>
<keyword evidence="4" id="KW-0249">Electron transport</keyword>
<evidence type="ECO:0000256" key="6">
    <source>
        <dbReference type="PROSITE-ProRule" id="PRU00433"/>
    </source>
</evidence>
<keyword evidence="5 6" id="KW-0408">Iron</keyword>
<dbReference type="PRINTS" id="PR00607">
    <property type="entry name" value="CYTCHROMECIE"/>
</dbReference>
<evidence type="ECO:0000256" key="7">
    <source>
        <dbReference type="SAM" id="MobiDB-lite"/>
    </source>
</evidence>
<dbReference type="InParanoid" id="A0A6N7ERY9"/>
<reference evidence="10 11" key="1">
    <citation type="submission" date="2019-10" db="EMBL/GenBank/DDBJ databases">
        <title>Cardiobacteriales fam. a chemoheterotrophic member of the order Cardiobacteriales, and proposal of Cardiobacteriales fam. nov.</title>
        <authorList>
            <person name="Wang C."/>
        </authorList>
    </citation>
    <scope>NUCLEOTIDE SEQUENCE [LARGE SCALE GENOMIC DNA]</scope>
    <source>
        <strain evidence="10 11">ML27</strain>
    </source>
</reference>
<dbReference type="EMBL" id="WHNW01000002">
    <property type="protein sequence ID" value="MPV85624.1"/>
    <property type="molecule type" value="Genomic_DNA"/>
</dbReference>
<evidence type="ECO:0000256" key="3">
    <source>
        <dbReference type="ARBA" id="ARBA00022723"/>
    </source>
</evidence>
<dbReference type="SUPFAM" id="SSF46626">
    <property type="entry name" value="Cytochrome c"/>
    <property type="match status" value="1"/>
</dbReference>
<dbReference type="GO" id="GO:0005506">
    <property type="term" value="F:iron ion binding"/>
    <property type="evidence" value="ECO:0007669"/>
    <property type="project" value="InterPro"/>
</dbReference>
<evidence type="ECO:0000313" key="10">
    <source>
        <dbReference type="EMBL" id="MPV85624.1"/>
    </source>
</evidence>
<dbReference type="InterPro" id="IPR002323">
    <property type="entry name" value="Cyt_CIE"/>
</dbReference>
<dbReference type="PANTHER" id="PTHR40942:SF4">
    <property type="entry name" value="CYTOCHROME C5"/>
    <property type="match status" value="1"/>
</dbReference>
<feature type="compositionally biased region" description="Polar residues" evidence="7">
    <location>
        <begin position="251"/>
        <end position="265"/>
    </location>
</feature>
<protein>
    <recommendedName>
        <fullName evidence="9">Cytochrome c domain-containing protein</fullName>
    </recommendedName>
</protein>
<dbReference type="PANTHER" id="PTHR40942">
    <property type="match status" value="1"/>
</dbReference>
<feature type="transmembrane region" description="Helical" evidence="8">
    <location>
        <begin position="15"/>
        <end position="38"/>
    </location>
</feature>
<keyword evidence="8" id="KW-0812">Transmembrane</keyword>
<proteinExistence type="predicted"/>
<comment type="caution">
    <text evidence="10">The sequence shown here is derived from an EMBL/GenBank/DDBJ whole genome shotgun (WGS) entry which is preliminary data.</text>
</comment>
<dbReference type="PROSITE" id="PS51007">
    <property type="entry name" value="CYTC"/>
    <property type="match status" value="1"/>
</dbReference>
<feature type="domain" description="Cytochrome c" evidence="9">
    <location>
        <begin position="75"/>
        <end position="157"/>
    </location>
</feature>